<feature type="domain" description="DUF6884" evidence="1">
    <location>
        <begin position="5"/>
        <end position="121"/>
    </location>
</feature>
<organism evidence="2 3">
    <name type="scientific">Treponema vincentii</name>
    <dbReference type="NCBI Taxonomy" id="69710"/>
    <lineage>
        <taxon>Bacteria</taxon>
        <taxon>Pseudomonadati</taxon>
        <taxon>Spirochaetota</taxon>
        <taxon>Spirochaetia</taxon>
        <taxon>Spirochaetales</taxon>
        <taxon>Treponemataceae</taxon>
        <taxon>Treponema</taxon>
    </lineage>
</organism>
<dbReference type="KEGG" id="trz:GWP43_02040"/>
<protein>
    <recommendedName>
        <fullName evidence="1">DUF6884 domain-containing protein</fullName>
    </recommendedName>
</protein>
<dbReference type="AlphaFoldDB" id="A0A6P1XZI4"/>
<dbReference type="InterPro" id="IPR049251">
    <property type="entry name" value="DUF6884"/>
</dbReference>
<dbReference type="EMBL" id="CP048020">
    <property type="protein sequence ID" value="QHX42430.1"/>
    <property type="molecule type" value="Genomic_DNA"/>
</dbReference>
<proteinExistence type="predicted"/>
<evidence type="ECO:0000313" key="3">
    <source>
        <dbReference type="Proteomes" id="UP000464374"/>
    </source>
</evidence>
<sequence>MSKIIGLIACSSRKLGQNNPAEKYWAKDIYKGNTFIKSKEEGLKKYKCEEWYILSGKYGLLDKNERISYYNLYLGKQSAEYKKKWAENVLNTLKSKYDLKNDIFYIFGGKSYYEHLIPHLHCIVFAYKNSNCIDLNKPTEYRNGEVYDSKSDRIKR</sequence>
<evidence type="ECO:0000259" key="1">
    <source>
        <dbReference type="Pfam" id="PF21818"/>
    </source>
</evidence>
<evidence type="ECO:0000313" key="2">
    <source>
        <dbReference type="EMBL" id="QHX42430.1"/>
    </source>
</evidence>
<gene>
    <name evidence="2" type="ORF">GWP43_02040</name>
</gene>
<reference evidence="2 3" key="1">
    <citation type="submission" date="2020-01" db="EMBL/GenBank/DDBJ databases">
        <title>Complete genome sequence of a human oral phylogroup 1 Treponema sp. strain ATCC 700766, originally isolated from periodontitis dental plaque.</title>
        <authorList>
            <person name="Chan Y."/>
            <person name="Huo Y.-B."/>
            <person name="Yu X.-L."/>
            <person name="Zeng H."/>
            <person name="Leung W.-K."/>
            <person name="Watt R.M."/>
        </authorList>
    </citation>
    <scope>NUCLEOTIDE SEQUENCE [LARGE SCALE GENOMIC DNA]</scope>
    <source>
        <strain evidence="2 3">OMZ 804</strain>
    </source>
</reference>
<dbReference type="RefSeq" id="WP_162662306.1">
    <property type="nucleotide sequence ID" value="NZ_CP048020.1"/>
</dbReference>
<accession>A0A6P1XZI4</accession>
<name>A0A6P1XZI4_9SPIR</name>
<dbReference type="Pfam" id="PF21818">
    <property type="entry name" value="DUF6884"/>
    <property type="match status" value="1"/>
</dbReference>
<dbReference type="Proteomes" id="UP000464374">
    <property type="component" value="Chromosome"/>
</dbReference>